<evidence type="ECO:0000256" key="2">
    <source>
        <dbReference type="ARBA" id="ARBA00022516"/>
    </source>
</evidence>
<feature type="binding site" evidence="14">
    <location>
        <begin position="80"/>
        <end position="81"/>
    </location>
    <ligand>
        <name>substrate</name>
    </ligand>
</feature>
<proteinExistence type="inferred from homology"/>
<name>A0A443I9L1_9GAMM</name>
<evidence type="ECO:0000256" key="11">
    <source>
        <dbReference type="ARBA" id="ARBA00060562"/>
    </source>
</evidence>
<dbReference type="InterPro" id="IPR004843">
    <property type="entry name" value="Calcineurin-like_PHP"/>
</dbReference>
<keyword evidence="8 14" id="KW-0472">Membrane</keyword>
<comment type="subcellular location">
    <subcellularLocation>
        <location evidence="14">Cell inner membrane</location>
        <topology evidence="14">Peripheral membrane protein</topology>
        <orientation evidence="14">Cytoplasmic side</orientation>
    </subcellularLocation>
</comment>
<dbReference type="InterPro" id="IPR029052">
    <property type="entry name" value="Metallo-depent_PP-like"/>
</dbReference>
<dbReference type="GO" id="GO:0030145">
    <property type="term" value="F:manganese ion binding"/>
    <property type="evidence" value="ECO:0007669"/>
    <property type="project" value="UniProtKB-UniRule"/>
</dbReference>
<evidence type="ECO:0000256" key="9">
    <source>
        <dbReference type="ARBA" id="ARBA00023211"/>
    </source>
</evidence>
<dbReference type="HAMAP" id="MF_00575">
    <property type="entry name" value="LpxH"/>
    <property type="match status" value="1"/>
</dbReference>
<feature type="binding site" evidence="14">
    <location>
        <position position="80"/>
    </location>
    <ligand>
        <name>Mn(2+)</name>
        <dbReference type="ChEBI" id="CHEBI:29035"/>
        <label>2</label>
    </ligand>
</feature>
<dbReference type="GO" id="GO:0008758">
    <property type="term" value="F:UDP-2,3-diacylglucosamine hydrolase activity"/>
    <property type="evidence" value="ECO:0007669"/>
    <property type="project" value="UniProtKB-UniRule"/>
</dbReference>
<dbReference type="PANTHER" id="PTHR34990:SF1">
    <property type="entry name" value="UDP-2,3-DIACYLGLUCOSAMINE HYDROLASE"/>
    <property type="match status" value="1"/>
</dbReference>
<keyword evidence="7 14" id="KW-0443">Lipid metabolism</keyword>
<dbReference type="EMBL" id="JMEE01000046">
    <property type="protein sequence ID" value="RWR00733.1"/>
    <property type="molecule type" value="Genomic_DNA"/>
</dbReference>
<dbReference type="EC" id="3.6.1.54" evidence="12 14"/>
<dbReference type="Gene3D" id="3.60.21.10">
    <property type="match status" value="1"/>
</dbReference>
<dbReference type="GO" id="GO:0019897">
    <property type="term" value="C:extrinsic component of plasma membrane"/>
    <property type="evidence" value="ECO:0007669"/>
    <property type="project" value="UniProtKB-UniRule"/>
</dbReference>
<evidence type="ECO:0000259" key="15">
    <source>
        <dbReference type="Pfam" id="PF00149"/>
    </source>
</evidence>
<dbReference type="GO" id="GO:0009245">
    <property type="term" value="P:lipid A biosynthetic process"/>
    <property type="evidence" value="ECO:0007669"/>
    <property type="project" value="UniProtKB-UniRule"/>
</dbReference>
<dbReference type="NCBIfam" id="NF003743">
    <property type="entry name" value="PRK05340.1"/>
    <property type="match status" value="1"/>
</dbReference>
<reference evidence="16 17" key="1">
    <citation type="submission" date="2014-04" db="EMBL/GenBank/DDBJ databases">
        <title>Draft genome sequence of Pantoea beijingensis strain LMG 27579, an emerging pathogen to Pleurotus eryngii with potential industrial application.</title>
        <authorList>
            <person name="Xu F."/>
            <person name="Liu Y."/>
            <person name="Wang S."/>
            <person name="Yin Y."/>
            <person name="Ma Y."/>
            <person name="Zhao S."/>
            <person name="Rong C."/>
        </authorList>
    </citation>
    <scope>NUCLEOTIDE SEQUENCE [LARGE SCALE GENOMIC DNA]</scope>
    <source>
        <strain evidence="16 17">LMG 27579</strain>
    </source>
</reference>
<comment type="cofactor">
    <cofactor evidence="14">
        <name>Mn(2+)</name>
        <dbReference type="ChEBI" id="CHEBI:29035"/>
    </cofactor>
    <text evidence="14">Binds 2 Mn(2+) ions per subunit in a binuclear metal center.</text>
</comment>
<dbReference type="AlphaFoldDB" id="A0A443I9L1"/>
<dbReference type="FunFam" id="3.60.21.10:FF:000012">
    <property type="entry name" value="UDP-2,3-diacylglucosamine hydrolase"/>
    <property type="match status" value="1"/>
</dbReference>
<dbReference type="SUPFAM" id="SSF56300">
    <property type="entry name" value="Metallo-dependent phosphatases"/>
    <property type="match status" value="1"/>
</dbReference>
<dbReference type="RefSeq" id="WP_128179376.1">
    <property type="nucleotide sequence ID" value="NZ_CP071409.1"/>
</dbReference>
<dbReference type="InterPro" id="IPR043461">
    <property type="entry name" value="LpxH-like"/>
</dbReference>
<evidence type="ECO:0000256" key="5">
    <source>
        <dbReference type="ARBA" id="ARBA00022723"/>
    </source>
</evidence>
<dbReference type="InterPro" id="IPR010138">
    <property type="entry name" value="UDP-diacylglucosamine_Hdrlase"/>
</dbReference>
<feature type="binding site" evidence="14">
    <location>
        <position position="11"/>
    </location>
    <ligand>
        <name>Mn(2+)</name>
        <dbReference type="ChEBI" id="CHEBI:29035"/>
        <label>1</label>
    </ligand>
</feature>
<evidence type="ECO:0000313" key="16">
    <source>
        <dbReference type="EMBL" id="RWR00733.1"/>
    </source>
</evidence>
<protein>
    <recommendedName>
        <fullName evidence="13 14">UDP-2,3-diacylglucosamine hydrolase</fullName>
        <ecNumber evidence="12 14">3.6.1.54</ecNumber>
    </recommendedName>
    <alternativeName>
        <fullName evidence="14">UDP-2,3-diacylglucosamine diphosphatase</fullName>
    </alternativeName>
</protein>
<feature type="binding site" evidence="14">
    <location>
        <position position="165"/>
    </location>
    <ligand>
        <name>substrate</name>
    </ligand>
</feature>
<comment type="function">
    <text evidence="14">Hydrolyzes the pyrophosphate bond of UDP-2,3-diacylglucosamine to yield 2,3-diacylglucosamine 1-phosphate (lipid X) and UMP by catalyzing the attack of water at the alpha-P atom. Involved in the biosynthesis of lipid A, a phosphorylated glycolipid that anchors the lipopolysaccharide to the outer membrane of the cell.</text>
</comment>
<keyword evidence="17" id="KW-1185">Reference proteome</keyword>
<comment type="pathway">
    <text evidence="11 14">Glycolipid biosynthesis; lipid IV(A) biosynthesis; lipid IV(A) from (3R)-3-hydroxytetradecanoyl-[acyl-carrier-protein] and UDP-N-acetyl-alpha-D-glucosamine: step 4/6.</text>
</comment>
<dbReference type="GO" id="GO:0005737">
    <property type="term" value="C:cytoplasm"/>
    <property type="evidence" value="ECO:0007669"/>
    <property type="project" value="InterPro"/>
</dbReference>
<dbReference type="PANTHER" id="PTHR34990">
    <property type="entry name" value="UDP-2,3-DIACYLGLUCOSAMINE HYDROLASE-RELATED"/>
    <property type="match status" value="1"/>
</dbReference>
<evidence type="ECO:0000256" key="3">
    <source>
        <dbReference type="ARBA" id="ARBA00022519"/>
    </source>
</evidence>
<accession>A0A443I9L1</accession>
<organism evidence="16 17">
    <name type="scientific">[Pantoea] beijingensis</name>
    <dbReference type="NCBI Taxonomy" id="1324864"/>
    <lineage>
        <taxon>Bacteria</taxon>
        <taxon>Pseudomonadati</taxon>
        <taxon>Pseudomonadota</taxon>
        <taxon>Gammaproteobacteria</taxon>
        <taxon>Enterobacterales</taxon>
        <taxon>Erwiniaceae</taxon>
        <taxon>Erwinia</taxon>
    </lineage>
</organism>
<feature type="binding site" evidence="14">
    <location>
        <position position="198"/>
    </location>
    <ligand>
        <name>Mn(2+)</name>
        <dbReference type="ChEBI" id="CHEBI:29035"/>
        <label>1</label>
    </ligand>
</feature>
<feature type="binding site" evidence="14">
    <location>
        <position position="161"/>
    </location>
    <ligand>
        <name>substrate</name>
    </ligand>
</feature>
<feature type="binding site" evidence="14">
    <location>
        <position position="196"/>
    </location>
    <ligand>
        <name>Mn(2+)</name>
        <dbReference type="ChEBI" id="CHEBI:29035"/>
        <label>2</label>
    </ligand>
</feature>
<keyword evidence="9 14" id="KW-0464">Manganese</keyword>
<evidence type="ECO:0000256" key="13">
    <source>
        <dbReference type="ARBA" id="ARBA00073875"/>
    </source>
</evidence>
<feature type="binding site" evidence="14">
    <location>
        <position position="9"/>
    </location>
    <ligand>
        <name>Mn(2+)</name>
        <dbReference type="ChEBI" id="CHEBI:29035"/>
        <label>1</label>
    </ligand>
</feature>
<feature type="binding site" evidence="14">
    <location>
        <position position="42"/>
    </location>
    <ligand>
        <name>Mn(2+)</name>
        <dbReference type="ChEBI" id="CHEBI:29035"/>
        <label>2</label>
    </ligand>
</feature>
<evidence type="ECO:0000256" key="6">
    <source>
        <dbReference type="ARBA" id="ARBA00022801"/>
    </source>
</evidence>
<keyword evidence="1 14" id="KW-1003">Cell membrane</keyword>
<evidence type="ECO:0000256" key="4">
    <source>
        <dbReference type="ARBA" id="ARBA00022556"/>
    </source>
</evidence>
<evidence type="ECO:0000256" key="1">
    <source>
        <dbReference type="ARBA" id="ARBA00022475"/>
    </source>
</evidence>
<dbReference type="Pfam" id="PF00149">
    <property type="entry name" value="Metallophos"/>
    <property type="match status" value="1"/>
</dbReference>
<gene>
    <name evidence="14" type="primary">lpxH</name>
    <name evidence="16" type="ORF">ED28_17905</name>
</gene>
<evidence type="ECO:0000256" key="10">
    <source>
        <dbReference type="ARBA" id="ARBA00052677"/>
    </source>
</evidence>
<dbReference type="NCBIfam" id="TIGR01854">
    <property type="entry name" value="lipid_A_lpxH"/>
    <property type="match status" value="1"/>
</dbReference>
<evidence type="ECO:0000313" key="17">
    <source>
        <dbReference type="Proteomes" id="UP000288794"/>
    </source>
</evidence>
<evidence type="ECO:0000256" key="12">
    <source>
        <dbReference type="ARBA" id="ARBA00066485"/>
    </source>
</evidence>
<feature type="binding site" evidence="14">
    <location>
        <position position="168"/>
    </location>
    <ligand>
        <name>substrate</name>
    </ligand>
</feature>
<feature type="binding site" evidence="14">
    <location>
        <position position="115"/>
    </location>
    <ligand>
        <name>Mn(2+)</name>
        <dbReference type="ChEBI" id="CHEBI:29035"/>
        <label>2</label>
    </ligand>
</feature>
<feature type="binding site" evidence="14">
    <location>
        <position position="123"/>
    </location>
    <ligand>
        <name>substrate</name>
    </ligand>
</feature>
<feature type="binding site" evidence="14">
    <location>
        <position position="196"/>
    </location>
    <ligand>
        <name>substrate</name>
    </ligand>
</feature>
<keyword evidence="6 14" id="KW-0378">Hydrolase</keyword>
<keyword evidence="2 14" id="KW-0444">Lipid biosynthesis</keyword>
<evidence type="ECO:0000256" key="7">
    <source>
        <dbReference type="ARBA" id="ARBA00023098"/>
    </source>
</evidence>
<evidence type="ECO:0000256" key="14">
    <source>
        <dbReference type="HAMAP-Rule" id="MF_00575"/>
    </source>
</evidence>
<keyword evidence="4 14" id="KW-0441">Lipid A biosynthesis</keyword>
<comment type="catalytic activity">
    <reaction evidence="10 14">
        <text>UDP-2-N,3-O-bis[(3R)-3-hydroxytetradecanoyl]-alpha-D-glucosamine + H2O = 2-N,3-O-bis[(3R)-3-hydroxytetradecanoyl]-alpha-D-glucosaminyl 1-phosphate + UMP + 2 H(+)</text>
        <dbReference type="Rhea" id="RHEA:25213"/>
        <dbReference type="ChEBI" id="CHEBI:15377"/>
        <dbReference type="ChEBI" id="CHEBI:15378"/>
        <dbReference type="ChEBI" id="CHEBI:57865"/>
        <dbReference type="ChEBI" id="CHEBI:57957"/>
        <dbReference type="ChEBI" id="CHEBI:78847"/>
        <dbReference type="EC" id="3.6.1.54"/>
    </reaction>
</comment>
<dbReference type="UniPathway" id="UPA00359">
    <property type="reaction ID" value="UER00480"/>
</dbReference>
<dbReference type="CDD" id="cd07398">
    <property type="entry name" value="MPP_YbbF-LpxH"/>
    <property type="match status" value="1"/>
</dbReference>
<comment type="caution">
    <text evidence="16">The sequence shown here is derived from an EMBL/GenBank/DDBJ whole genome shotgun (WGS) entry which is preliminary data.</text>
</comment>
<feature type="domain" description="Calcineurin-like phosphoesterase" evidence="15">
    <location>
        <begin position="3"/>
        <end position="200"/>
    </location>
</feature>
<comment type="similarity">
    <text evidence="14">Belongs to the LpxH family.</text>
</comment>
<keyword evidence="3 14" id="KW-0997">Cell inner membrane</keyword>
<evidence type="ECO:0000256" key="8">
    <source>
        <dbReference type="ARBA" id="ARBA00023136"/>
    </source>
</evidence>
<sequence length="241" mass="27356">MSRTLFIADLHLCHEEPAITAGFLRFLQREAVHADALYILGDLFEAWIGDDDPNPLHAEVARALLVLKQQGVPCYFIHGNRDFLLGQQFAHASGMRLLPEEKILTLYGKRILILHGDTLCTDDQSYQRFRRKVHQRWLQKLFLALPLFVRQRIAARMRDGSKQANSTKSLAIMDVNPEAVINAFKQHQVNGMIHGHTHRPAVHTLEIDGQTVQRVVLGAWHQQGSMIQVDNAGVTLISFPF</sequence>
<keyword evidence="5 14" id="KW-0479">Metal-binding</keyword>
<dbReference type="Proteomes" id="UP000288794">
    <property type="component" value="Unassembled WGS sequence"/>
</dbReference>
<feature type="binding site" evidence="14">
    <location>
        <position position="42"/>
    </location>
    <ligand>
        <name>Mn(2+)</name>
        <dbReference type="ChEBI" id="CHEBI:29035"/>
        <label>1</label>
    </ligand>
</feature>